<feature type="compositionally biased region" description="Polar residues" evidence="1">
    <location>
        <begin position="47"/>
        <end position="56"/>
    </location>
</feature>
<protein>
    <recommendedName>
        <fullName evidence="4">Extracellular mutant protein 11 C-terminal domain-containing protein</fullName>
    </recommendedName>
</protein>
<feature type="region of interest" description="Disordered" evidence="1">
    <location>
        <begin position="1"/>
        <end position="127"/>
    </location>
</feature>
<proteinExistence type="predicted"/>
<sequence length="499" mass="54006">MSARTPFIPSNASRPPSRATHQNDQNASSQFMPDRSNPLHVKPTSDPIASTPQKPLNINGLIKKTPKPGVSANGMTRKPNGPSLRGGSDASGKAPAAGDQSFTPNALIRSRNPNANSGANNHNSNASPVIAPTPINAAARAASPLFRNNVAGNAYSVTGASPNASFDTLKSPISAFKAPSAPGSTSGNHDDAHIPTSDTQSVLNSSTSGSFKLKVSHTNPSGPPLRVPITTGEDSQTHFVSGTLPMSGLLRQSNGKRSRTEFEAGQDDEIDEMLMYVGHCGRDQDGPMLKRYKAQVQPKEQRDEIEEIDSTRPSLSPISPVLPDRSLSSPVDQLDRLGHPRARTRSLHAHSDVEYEHNSPVQDMYANHVHHLGPSHSHGRSRGNDRGFEAQHHGVSSLDKLLACDASAYVDDHMERYEQMANKWKQCRMEEWVKGADEIMAKYSKIMDFVKDHMSKKLALFASFDAHVETHNGVLDERKRLLEAAKKKLVEGGGSMIQG</sequence>
<dbReference type="EMBL" id="JAACJM010000079">
    <property type="protein sequence ID" value="KAF5349757.1"/>
    <property type="molecule type" value="Genomic_DNA"/>
</dbReference>
<feature type="compositionally biased region" description="Polar residues" evidence="1">
    <location>
        <begin position="196"/>
        <end position="220"/>
    </location>
</feature>
<feature type="compositionally biased region" description="Basic residues" evidence="1">
    <location>
        <begin position="370"/>
        <end position="381"/>
    </location>
</feature>
<dbReference type="Proteomes" id="UP000559256">
    <property type="component" value="Unassembled WGS sequence"/>
</dbReference>
<evidence type="ECO:0000313" key="3">
    <source>
        <dbReference type="Proteomes" id="UP000559256"/>
    </source>
</evidence>
<reference evidence="2 3" key="1">
    <citation type="journal article" date="2020" name="ISME J.">
        <title>Uncovering the hidden diversity of litter-decomposition mechanisms in mushroom-forming fungi.</title>
        <authorList>
            <person name="Floudas D."/>
            <person name="Bentzer J."/>
            <person name="Ahren D."/>
            <person name="Johansson T."/>
            <person name="Persson P."/>
            <person name="Tunlid A."/>
        </authorList>
    </citation>
    <scope>NUCLEOTIDE SEQUENCE [LARGE SCALE GENOMIC DNA]</scope>
    <source>
        <strain evidence="2 3">CBS 291.85</strain>
    </source>
</reference>
<organism evidence="2 3">
    <name type="scientific">Tetrapyrgos nigripes</name>
    <dbReference type="NCBI Taxonomy" id="182062"/>
    <lineage>
        <taxon>Eukaryota</taxon>
        <taxon>Fungi</taxon>
        <taxon>Dikarya</taxon>
        <taxon>Basidiomycota</taxon>
        <taxon>Agaricomycotina</taxon>
        <taxon>Agaricomycetes</taxon>
        <taxon>Agaricomycetidae</taxon>
        <taxon>Agaricales</taxon>
        <taxon>Marasmiineae</taxon>
        <taxon>Marasmiaceae</taxon>
        <taxon>Tetrapyrgos</taxon>
    </lineage>
</organism>
<evidence type="ECO:0008006" key="4">
    <source>
        <dbReference type="Google" id="ProtNLM"/>
    </source>
</evidence>
<dbReference type="AlphaFoldDB" id="A0A8H5CXH2"/>
<feature type="region of interest" description="Disordered" evidence="1">
    <location>
        <begin position="297"/>
        <end position="331"/>
    </location>
</feature>
<feature type="compositionally biased region" description="Low complexity" evidence="1">
    <location>
        <begin position="112"/>
        <end position="127"/>
    </location>
</feature>
<accession>A0A8H5CXH2</accession>
<name>A0A8H5CXH2_9AGAR</name>
<evidence type="ECO:0000256" key="1">
    <source>
        <dbReference type="SAM" id="MobiDB-lite"/>
    </source>
</evidence>
<gene>
    <name evidence="2" type="ORF">D9758_010194</name>
</gene>
<evidence type="ECO:0000313" key="2">
    <source>
        <dbReference type="EMBL" id="KAF5349757.1"/>
    </source>
</evidence>
<dbReference type="OrthoDB" id="3261714at2759"/>
<keyword evidence="3" id="KW-1185">Reference proteome</keyword>
<comment type="caution">
    <text evidence="2">The sequence shown here is derived from an EMBL/GenBank/DDBJ whole genome shotgun (WGS) entry which is preliminary data.</text>
</comment>
<feature type="region of interest" description="Disordered" evidence="1">
    <location>
        <begin position="370"/>
        <end position="389"/>
    </location>
</feature>
<feature type="region of interest" description="Disordered" evidence="1">
    <location>
        <begin position="177"/>
        <end position="225"/>
    </location>
</feature>
<feature type="compositionally biased region" description="Polar residues" evidence="1">
    <location>
        <begin position="8"/>
        <end position="31"/>
    </location>
</feature>